<proteinExistence type="predicted"/>
<dbReference type="WBParaSite" id="jg4225">
    <property type="protein sequence ID" value="jg4225"/>
    <property type="gene ID" value="jg4225"/>
</dbReference>
<evidence type="ECO:0000256" key="1">
    <source>
        <dbReference type="SAM" id="MobiDB-lite"/>
    </source>
</evidence>
<feature type="compositionally biased region" description="Acidic residues" evidence="1">
    <location>
        <begin position="219"/>
        <end position="243"/>
    </location>
</feature>
<feature type="compositionally biased region" description="Basic and acidic residues" evidence="1">
    <location>
        <begin position="41"/>
        <end position="56"/>
    </location>
</feature>
<dbReference type="Pfam" id="PF07890">
    <property type="entry name" value="Rrp15p"/>
    <property type="match status" value="1"/>
</dbReference>
<reference evidence="3" key="1">
    <citation type="submission" date="2022-11" db="UniProtKB">
        <authorList>
            <consortium name="WormBaseParasite"/>
        </authorList>
    </citation>
    <scope>IDENTIFICATION</scope>
</reference>
<feature type="compositionally biased region" description="Polar residues" evidence="1">
    <location>
        <begin position="195"/>
        <end position="206"/>
    </location>
</feature>
<dbReference type="Proteomes" id="UP000887574">
    <property type="component" value="Unplaced"/>
</dbReference>
<keyword evidence="2" id="KW-1185">Reference proteome</keyword>
<feature type="compositionally biased region" description="Acidic residues" evidence="1">
    <location>
        <begin position="250"/>
        <end position="270"/>
    </location>
</feature>
<evidence type="ECO:0000313" key="2">
    <source>
        <dbReference type="Proteomes" id="UP000887574"/>
    </source>
</evidence>
<feature type="region of interest" description="Disordered" evidence="1">
    <location>
        <begin position="190"/>
        <end position="270"/>
    </location>
</feature>
<dbReference type="AlphaFoldDB" id="A0A915E9A8"/>
<feature type="compositionally biased region" description="Basic and acidic residues" evidence="1">
    <location>
        <begin position="105"/>
        <end position="120"/>
    </location>
</feature>
<evidence type="ECO:0000313" key="3">
    <source>
        <dbReference type="WBParaSite" id="jg4225"/>
    </source>
</evidence>
<protein>
    <submittedName>
        <fullName evidence="3">RRP15-like protein</fullName>
    </submittedName>
</protein>
<organism evidence="2 3">
    <name type="scientific">Ditylenchus dipsaci</name>
    <dbReference type="NCBI Taxonomy" id="166011"/>
    <lineage>
        <taxon>Eukaryota</taxon>
        <taxon>Metazoa</taxon>
        <taxon>Ecdysozoa</taxon>
        <taxon>Nematoda</taxon>
        <taxon>Chromadorea</taxon>
        <taxon>Rhabditida</taxon>
        <taxon>Tylenchina</taxon>
        <taxon>Tylenchomorpha</taxon>
        <taxon>Sphaerularioidea</taxon>
        <taxon>Anguinidae</taxon>
        <taxon>Anguininae</taxon>
        <taxon>Ditylenchus</taxon>
    </lineage>
</organism>
<feature type="compositionally biased region" description="Polar residues" evidence="1">
    <location>
        <begin position="57"/>
        <end position="66"/>
    </location>
</feature>
<dbReference type="InterPro" id="IPR012459">
    <property type="entry name" value="Rrp15"/>
</dbReference>
<feature type="compositionally biased region" description="Basic and acidic residues" evidence="1">
    <location>
        <begin position="86"/>
        <end position="97"/>
    </location>
</feature>
<sequence>MKSTNPFRSFSAVLAREMAQVESIQAIADRLEITVEGESSGDEKESLKEECEKEQHSSSLLASVSNKGKESGGSSGGSSEEDGDMHEDPAKEDKEDDFKEEDEEMKTVDFIKDARIKKQEALQAQQKRRLTKHEQSSKAKGKLSSDKIGYTKPDYGLDREKERKLLHAATKGVVQLFNAVADRQKFLDQKLEELSTGNRIQRQASTAPKRMKMSKEEEMKEETEADSSTDDGEEDDEDKDDIDLCGSSEGDLESDDEELKEEVESIDESY</sequence>
<accession>A0A915E9A8</accession>
<dbReference type="GO" id="GO:0006364">
    <property type="term" value="P:rRNA processing"/>
    <property type="evidence" value="ECO:0007669"/>
    <property type="project" value="InterPro"/>
</dbReference>
<feature type="region of interest" description="Disordered" evidence="1">
    <location>
        <begin position="35"/>
        <end position="155"/>
    </location>
</feature>
<name>A0A915E9A8_9BILA</name>